<dbReference type="AlphaFoldDB" id="A0A3B0ZW58"/>
<feature type="transmembrane region" description="Helical" evidence="5">
    <location>
        <begin position="70"/>
        <end position="90"/>
    </location>
</feature>
<evidence type="ECO:0000256" key="3">
    <source>
        <dbReference type="ARBA" id="ARBA00022989"/>
    </source>
</evidence>
<evidence type="ECO:0000256" key="1">
    <source>
        <dbReference type="ARBA" id="ARBA00004141"/>
    </source>
</evidence>
<organism evidence="6">
    <name type="scientific">hydrothermal vent metagenome</name>
    <dbReference type="NCBI Taxonomy" id="652676"/>
    <lineage>
        <taxon>unclassified sequences</taxon>
        <taxon>metagenomes</taxon>
        <taxon>ecological metagenomes</taxon>
    </lineage>
</organism>
<keyword evidence="4 5" id="KW-0472">Membrane</keyword>
<sequence length="282" mass="29867">MQSIAEVFFSLSAQLISPAMMTEFILFIILGCFAGFTGGLLGLGGGLILVPAFIFIFVYLGESMDVAPHLAIGTSLAIITISSLSSAYGHTRYGHVLWPVVFILTPGLIVGVLIGVVIADQLPGSVLKILFGVFAITIAIYMWLGNPQPAVCRALTRKASLIAGMIIGTLSAIIGIGGGSMVTPFLMWNGYQIQQAVAVAAATGFPIAVSGAIGFIWMGSDAIITLDDTWGYVYWPAFIVVAAVAAAVAPLGARMAHLWSKEKLKRFFSLFLMLLGLLMVFQ</sequence>
<name>A0A3B0ZW58_9ZZZZ</name>
<gene>
    <name evidence="6" type="ORF">MNBD_GAMMA16-2311</name>
</gene>
<feature type="transmembrane region" description="Helical" evidence="5">
    <location>
        <begin position="25"/>
        <end position="58"/>
    </location>
</feature>
<feature type="transmembrane region" description="Helical" evidence="5">
    <location>
        <begin position="164"/>
        <end position="186"/>
    </location>
</feature>
<feature type="transmembrane region" description="Helical" evidence="5">
    <location>
        <begin position="198"/>
        <end position="220"/>
    </location>
</feature>
<keyword evidence="2 5" id="KW-0812">Transmembrane</keyword>
<dbReference type="Pfam" id="PF01925">
    <property type="entry name" value="TauE"/>
    <property type="match status" value="1"/>
</dbReference>
<evidence type="ECO:0000256" key="5">
    <source>
        <dbReference type="SAM" id="Phobius"/>
    </source>
</evidence>
<dbReference type="PANTHER" id="PTHR43483:SF3">
    <property type="entry name" value="MEMBRANE TRANSPORTER PROTEIN HI_0806-RELATED"/>
    <property type="match status" value="1"/>
</dbReference>
<feature type="transmembrane region" description="Helical" evidence="5">
    <location>
        <begin position="96"/>
        <end position="119"/>
    </location>
</feature>
<comment type="subcellular location">
    <subcellularLocation>
        <location evidence="1">Membrane</location>
        <topology evidence="1">Multi-pass membrane protein</topology>
    </subcellularLocation>
</comment>
<evidence type="ECO:0000256" key="4">
    <source>
        <dbReference type="ARBA" id="ARBA00023136"/>
    </source>
</evidence>
<dbReference type="GO" id="GO:0016020">
    <property type="term" value="C:membrane"/>
    <property type="evidence" value="ECO:0007669"/>
    <property type="project" value="UniProtKB-SubCell"/>
</dbReference>
<dbReference type="InterPro" id="IPR002781">
    <property type="entry name" value="TM_pro_TauE-like"/>
</dbReference>
<feature type="transmembrane region" description="Helical" evidence="5">
    <location>
        <begin position="126"/>
        <end position="144"/>
    </location>
</feature>
<feature type="transmembrane region" description="Helical" evidence="5">
    <location>
        <begin position="232"/>
        <end position="252"/>
    </location>
</feature>
<feature type="transmembrane region" description="Helical" evidence="5">
    <location>
        <begin position="264"/>
        <end position="281"/>
    </location>
</feature>
<keyword evidence="3 5" id="KW-1133">Transmembrane helix</keyword>
<dbReference type="EMBL" id="UOFO01000053">
    <property type="protein sequence ID" value="VAW84816.1"/>
    <property type="molecule type" value="Genomic_DNA"/>
</dbReference>
<accession>A0A3B0ZW58</accession>
<dbReference type="PANTHER" id="PTHR43483">
    <property type="entry name" value="MEMBRANE TRANSPORTER PROTEIN HI_0806-RELATED"/>
    <property type="match status" value="1"/>
</dbReference>
<evidence type="ECO:0000256" key="2">
    <source>
        <dbReference type="ARBA" id="ARBA00022692"/>
    </source>
</evidence>
<reference evidence="6" key="1">
    <citation type="submission" date="2018-06" db="EMBL/GenBank/DDBJ databases">
        <authorList>
            <person name="Zhirakovskaya E."/>
        </authorList>
    </citation>
    <scope>NUCLEOTIDE SEQUENCE</scope>
</reference>
<proteinExistence type="predicted"/>
<protein>
    <submittedName>
        <fullName evidence="6">Uncharacterized UPF0721 integral membrane protein</fullName>
    </submittedName>
</protein>
<evidence type="ECO:0000313" key="6">
    <source>
        <dbReference type="EMBL" id="VAW84816.1"/>
    </source>
</evidence>